<dbReference type="Pfam" id="PF24199">
    <property type="entry name" value="DUF7424"/>
    <property type="match status" value="1"/>
</dbReference>
<dbReference type="RefSeq" id="WP_072069984.1">
    <property type="nucleotide sequence ID" value="NZ_CP047344.1"/>
</dbReference>
<gene>
    <name evidence="2" type="ORF">GTH24_06515</name>
</gene>
<name>A0A6G6SFS5_PROVU</name>
<dbReference type="PROSITE" id="PS51257">
    <property type="entry name" value="PROKAR_LIPOPROTEIN"/>
    <property type="match status" value="1"/>
</dbReference>
<dbReference type="AlphaFoldDB" id="A0A6G6SFS5"/>
<dbReference type="InterPro" id="IPR055847">
    <property type="entry name" value="DUF7424"/>
</dbReference>
<keyword evidence="3" id="KW-1185">Reference proteome</keyword>
<evidence type="ECO:0000313" key="3">
    <source>
        <dbReference type="Proteomes" id="UP000503287"/>
    </source>
</evidence>
<reference evidence="2 3" key="1">
    <citation type="submission" date="2020-01" db="EMBL/GenBank/DDBJ databases">
        <title>The genomic epidemiology of tigecycline resistance gene tet(X) variants in a swine farm in China.</title>
        <authorList>
            <person name="Peng K."/>
            <person name="Li R."/>
        </authorList>
    </citation>
    <scope>NUCLEOTIDE SEQUENCE [LARGE SCALE GENOMIC DNA]</scope>
    <source>
        <strain evidence="2 3">ZN3</strain>
    </source>
</reference>
<organism evidence="2 3">
    <name type="scientific">Proteus vulgaris</name>
    <dbReference type="NCBI Taxonomy" id="585"/>
    <lineage>
        <taxon>Bacteria</taxon>
        <taxon>Pseudomonadati</taxon>
        <taxon>Pseudomonadota</taxon>
        <taxon>Gammaproteobacteria</taxon>
        <taxon>Enterobacterales</taxon>
        <taxon>Morganellaceae</taxon>
        <taxon>Proteus</taxon>
    </lineage>
</organism>
<evidence type="ECO:0000259" key="1">
    <source>
        <dbReference type="Pfam" id="PF24199"/>
    </source>
</evidence>
<dbReference type="EMBL" id="CP047344">
    <property type="protein sequence ID" value="QIF93564.1"/>
    <property type="molecule type" value="Genomic_DNA"/>
</dbReference>
<evidence type="ECO:0000313" key="2">
    <source>
        <dbReference type="EMBL" id="QIF93564.1"/>
    </source>
</evidence>
<accession>A0A6G6SFS5</accession>
<sequence>MKKFLVIALSTILLSGCKVDMSTSINTDDLLSNQHKLISRNLSIEVPSCNDFEDSRKDSKTLADLKSKIPTVFTKAEFKECYKQKFNSFASFEIPIGVGSFREDNQLVDAEVYIFSTNDMYIGALMDKGTVSRMDSLKKTMPANLDLELTLNIVKGKQPMPKTLLMGAYVTNANVNNVPAIMNLLTIGPDGAKLKLSDVSNSLLTSGRPTPVLVTSSYLKDFLSSLEK</sequence>
<dbReference type="Proteomes" id="UP000503287">
    <property type="component" value="Chromosome"/>
</dbReference>
<protein>
    <recommendedName>
        <fullName evidence="1">DUF7424 domain-containing protein</fullName>
    </recommendedName>
</protein>
<proteinExistence type="predicted"/>
<feature type="domain" description="DUF7424" evidence="1">
    <location>
        <begin position="20"/>
        <end position="213"/>
    </location>
</feature>